<keyword evidence="3" id="KW-1185">Reference proteome</keyword>
<accession>A0A9E8LWT3</accession>
<dbReference type="NCBIfam" id="NF047422">
    <property type="entry name" value="YfmF_fam"/>
    <property type="match status" value="1"/>
</dbReference>
<proteinExistence type="predicted"/>
<evidence type="ECO:0000313" key="2">
    <source>
        <dbReference type="EMBL" id="WAA10775.1"/>
    </source>
</evidence>
<dbReference type="SUPFAM" id="SSF63411">
    <property type="entry name" value="LuxS/MPP-like metallohydrolase"/>
    <property type="match status" value="2"/>
</dbReference>
<gene>
    <name evidence="2" type="ORF">OE104_05520</name>
</gene>
<protein>
    <submittedName>
        <fullName evidence="2">Insulinase family protein</fullName>
    </submittedName>
</protein>
<dbReference type="EMBL" id="CP106878">
    <property type="protein sequence ID" value="WAA10775.1"/>
    <property type="molecule type" value="Genomic_DNA"/>
</dbReference>
<dbReference type="GO" id="GO:0046872">
    <property type="term" value="F:metal ion binding"/>
    <property type="evidence" value="ECO:0007669"/>
    <property type="project" value="InterPro"/>
</dbReference>
<dbReference type="Proteomes" id="UP001164718">
    <property type="component" value="Chromosome"/>
</dbReference>
<evidence type="ECO:0000259" key="1">
    <source>
        <dbReference type="Pfam" id="PF05193"/>
    </source>
</evidence>
<dbReference type="AlphaFoldDB" id="A0A9E8LWT3"/>
<dbReference type="RefSeq" id="WP_275418578.1">
    <property type="nucleotide sequence ID" value="NZ_CP106878.1"/>
</dbReference>
<organism evidence="2 3">
    <name type="scientific">Fervidibacillus albus</name>
    <dbReference type="NCBI Taxonomy" id="2980026"/>
    <lineage>
        <taxon>Bacteria</taxon>
        <taxon>Bacillati</taxon>
        <taxon>Bacillota</taxon>
        <taxon>Bacilli</taxon>
        <taxon>Bacillales</taxon>
        <taxon>Bacillaceae</taxon>
        <taxon>Fervidibacillus</taxon>
    </lineage>
</organism>
<reference evidence="2" key="1">
    <citation type="submission" date="2022-09" db="EMBL/GenBank/DDBJ databases">
        <title>Complete Genomes of Fervidibacillus albus and Fervidibacillus halotolerans isolated from tidal flat sediments.</title>
        <authorList>
            <person name="Kwon K.K."/>
            <person name="Yang S.-H."/>
            <person name="Park M.J."/>
            <person name="Oh H.-M."/>
        </authorList>
    </citation>
    <scope>NUCLEOTIDE SEQUENCE</scope>
    <source>
        <strain evidence="2">MEBiC13591</strain>
    </source>
</reference>
<dbReference type="InterPro" id="IPR050361">
    <property type="entry name" value="MPP/UQCRC_Complex"/>
</dbReference>
<dbReference type="InterPro" id="IPR007863">
    <property type="entry name" value="Peptidase_M16_C"/>
</dbReference>
<dbReference type="PANTHER" id="PTHR11851">
    <property type="entry name" value="METALLOPROTEASE"/>
    <property type="match status" value="1"/>
</dbReference>
<name>A0A9E8LWT3_9BACI</name>
<evidence type="ECO:0000313" key="3">
    <source>
        <dbReference type="Proteomes" id="UP001164718"/>
    </source>
</evidence>
<dbReference type="PANTHER" id="PTHR11851:SF186">
    <property type="entry name" value="INACTIVE METALLOPROTEASE YMFF-RELATED"/>
    <property type="match status" value="1"/>
</dbReference>
<feature type="domain" description="Peptidase M16 C-terminal" evidence="1">
    <location>
        <begin position="180"/>
        <end position="353"/>
    </location>
</feature>
<dbReference type="InterPro" id="IPR011249">
    <property type="entry name" value="Metalloenz_LuxS/M16"/>
</dbReference>
<dbReference type="Pfam" id="PF05193">
    <property type="entry name" value="Peptidase_M16_C"/>
    <property type="match status" value="1"/>
</dbReference>
<dbReference type="Gene3D" id="3.30.830.10">
    <property type="entry name" value="Metalloenzyme, LuxS/M16 peptidase-like"/>
    <property type="match status" value="2"/>
</dbReference>
<dbReference type="KEGG" id="faf:OE104_05520"/>
<sequence length="420" mass="48726">MERIVKSGGLNIHLIQTDQYKTNTIVFKMMAPLSKESVTLRSLLAYCLKSGTNTYPTTMEMMAYLEQLYGAQLNVDVQKKGENHILSFSIEVANEKFLSDQEPLLEKALRFLNEILFHPKTIGRSFDENIVQREKRSLKQRIEAIYDDKIRYANMRLVEEMCKNEPFSIDANGVLDDVDSISPKSLYQYYQKAFSEDALDLYIVGDYDEPSVLKLCEQLFPFPERNIRRKDRHTNMVGEKENVVVERQDVQQGKLNIGYRTNITYGDDEYFSLQLFNGLFGGFPHSKLFRNVREKASLAYYAVSRLESHKGLMFVMTGIEPKNYERALAIIKEQMERMKNGEFSEEELEQTKAVIKNQMLETFDTPRGIIEVLYHNVISHKQLTEQMWLEKIENVTKEDVLAVAEKIQLDAIYFLTGTEG</sequence>